<evidence type="ECO:0000313" key="5">
    <source>
        <dbReference type="EMBL" id="PCC46906.1"/>
    </source>
</evidence>
<dbReference type="Proteomes" id="UP000282731">
    <property type="component" value="Chromosome"/>
</dbReference>
<dbReference type="Proteomes" id="UP000283000">
    <property type="component" value="Chromosome"/>
</dbReference>
<sequence>MGFSLIDVVRVSLQNLVLYRGQVLYQCLSFVEQSRDSVAVRVAAASLLDFDRHMGTHEDSLVSYRDALVGDICDDRLRSVRLC</sequence>
<evidence type="ECO:0000313" key="4">
    <source>
        <dbReference type="EMBL" id="PCC44446.1"/>
    </source>
</evidence>
<evidence type="ECO:0000313" key="12">
    <source>
        <dbReference type="Proteomes" id="UP000297736"/>
    </source>
</evidence>
<gene>
    <name evidence="5" type="ORF">CIK64_08615</name>
    <name evidence="4" type="ORF">CIK65_02340</name>
    <name evidence="3" type="ORF">CIK79_15295</name>
    <name evidence="1" type="ORF">CXR23_07955</name>
    <name evidence="2" type="ORF">CXR27_07510</name>
    <name evidence="6" type="ORF">EB834_06635</name>
</gene>
<evidence type="ECO:0000313" key="6">
    <source>
        <dbReference type="EMBL" id="TGD39419.1"/>
    </source>
</evidence>
<reference evidence="6 12" key="3">
    <citation type="submission" date="2018-10" db="EMBL/GenBank/DDBJ databases">
        <title>Brevibacterium genomes from Austrain hard cheese rinds.</title>
        <authorList>
            <person name="Anast J.M."/>
            <person name="Dzieciol M."/>
            <person name="Schultz D.L."/>
            <person name="Mann E."/>
            <person name="Wagner M."/>
            <person name="Schmitz-Esser S."/>
        </authorList>
    </citation>
    <scope>NUCLEOTIDE SEQUENCE [LARGE SCALE GENOMIC DNA]</scope>
    <source>
        <strain evidence="6 12">L261</strain>
    </source>
</reference>
<reference evidence="10 11" key="2">
    <citation type="submission" date="2017-12" db="EMBL/GenBank/DDBJ databases">
        <authorList>
            <person name="Levesque S."/>
        </authorList>
    </citation>
    <scope>NUCLEOTIDE SEQUENCE [LARGE SCALE GENOMIC DNA]</scope>
    <source>
        <strain evidence="1 11">SMQ-1417</strain>
        <strain evidence="2 10">SMQ-1420</strain>
    </source>
</reference>
<reference evidence="7 8" key="1">
    <citation type="journal article" date="2017" name="Elife">
        <title>Extensive horizontal gene transfer in cheese-associated bacteria.</title>
        <authorList>
            <person name="Bonham K.S."/>
            <person name="Wolfe B.E."/>
            <person name="Dutton R.J."/>
        </authorList>
    </citation>
    <scope>NUCLEOTIDE SEQUENCE [LARGE SCALE GENOMIC DNA]</scope>
    <source>
        <strain evidence="5 7">947_7</strain>
        <strain evidence="4 9">962_8</strain>
        <strain evidence="3 8">JB5</strain>
    </source>
</reference>
<evidence type="ECO:0000313" key="3">
    <source>
        <dbReference type="EMBL" id="PCC19530.1"/>
    </source>
</evidence>
<dbReference type="Proteomes" id="UP000218620">
    <property type="component" value="Unassembled WGS sequence"/>
</dbReference>
<evidence type="ECO:0000313" key="1">
    <source>
        <dbReference type="EMBL" id="AZT93085.1"/>
    </source>
</evidence>
<dbReference type="Proteomes" id="UP000218377">
    <property type="component" value="Unassembled WGS sequence"/>
</dbReference>
<dbReference type="Proteomes" id="UP000217564">
    <property type="component" value="Unassembled WGS sequence"/>
</dbReference>
<evidence type="ECO:0000313" key="9">
    <source>
        <dbReference type="Proteomes" id="UP000218620"/>
    </source>
</evidence>
<organism evidence="4 9">
    <name type="scientific">Brevibacterium aurantiacum</name>
    <dbReference type="NCBI Taxonomy" id="273384"/>
    <lineage>
        <taxon>Bacteria</taxon>
        <taxon>Bacillati</taxon>
        <taxon>Actinomycetota</taxon>
        <taxon>Actinomycetes</taxon>
        <taxon>Micrococcales</taxon>
        <taxon>Brevibacteriaceae</taxon>
        <taxon>Brevibacterium</taxon>
    </lineage>
</organism>
<accession>A0A2A3YYQ2</accession>
<dbReference type="EMBL" id="NRGQ01000003">
    <property type="protein sequence ID" value="PCC44446.1"/>
    <property type="molecule type" value="Genomic_DNA"/>
</dbReference>
<reference evidence="10 11" key="4">
    <citation type="submission" date="2019-01" db="EMBL/GenBank/DDBJ databases">
        <title>Comparative genomic analysis of Brevibacterium aurantiacum sheds light on its evolution and its adaptation to smear-ripened cheeses.</title>
        <authorList>
            <person name="Moineau S."/>
        </authorList>
    </citation>
    <scope>NUCLEOTIDE SEQUENCE [LARGE SCALE GENOMIC DNA]</scope>
    <source>
        <strain evidence="1 11">SMQ-1417</strain>
        <strain evidence="2 10">SMQ-1420</strain>
    </source>
</reference>
<dbReference type="AlphaFoldDB" id="A0A2A3YYQ2"/>
<dbReference type="Proteomes" id="UP000297736">
    <property type="component" value="Unassembled WGS sequence"/>
</dbReference>
<evidence type="ECO:0000313" key="8">
    <source>
        <dbReference type="Proteomes" id="UP000218377"/>
    </source>
</evidence>
<evidence type="ECO:0000313" key="10">
    <source>
        <dbReference type="Proteomes" id="UP000282731"/>
    </source>
</evidence>
<protein>
    <submittedName>
        <fullName evidence="4">Uncharacterized protein</fullName>
    </submittedName>
</protein>
<dbReference type="EMBL" id="RHFF01000005">
    <property type="protein sequence ID" value="TGD39419.1"/>
    <property type="molecule type" value="Genomic_DNA"/>
</dbReference>
<evidence type="ECO:0000313" key="2">
    <source>
        <dbReference type="EMBL" id="AZT96868.1"/>
    </source>
</evidence>
<dbReference type="EMBL" id="NRGP01000012">
    <property type="protein sequence ID" value="PCC46906.1"/>
    <property type="molecule type" value="Genomic_DNA"/>
</dbReference>
<evidence type="ECO:0000313" key="11">
    <source>
        <dbReference type="Proteomes" id="UP000283000"/>
    </source>
</evidence>
<proteinExistence type="predicted"/>
<name>A0A2A3YYQ2_BREAU</name>
<dbReference type="EMBL" id="CP025334">
    <property type="protein sequence ID" value="AZT96868.1"/>
    <property type="molecule type" value="Genomic_DNA"/>
</dbReference>
<evidence type="ECO:0000313" key="7">
    <source>
        <dbReference type="Proteomes" id="UP000217564"/>
    </source>
</evidence>
<dbReference type="EMBL" id="NRGX01000001">
    <property type="protein sequence ID" value="PCC19530.1"/>
    <property type="molecule type" value="Genomic_DNA"/>
</dbReference>
<dbReference type="EMBL" id="CP025330">
    <property type="protein sequence ID" value="AZT93085.1"/>
    <property type="molecule type" value="Genomic_DNA"/>
</dbReference>